<name>A0A7K3WG89_9ACTN</name>
<comment type="caution">
    <text evidence="6">The sequence shown here is derived from an EMBL/GenBank/DDBJ whole genome shotgun (WGS) entry which is preliminary data.</text>
</comment>
<dbReference type="PRINTS" id="PR00039">
    <property type="entry name" value="HTHLYSR"/>
</dbReference>
<dbReference type="InterPro" id="IPR050950">
    <property type="entry name" value="HTH-type_LysR_regulators"/>
</dbReference>
<keyword evidence="4" id="KW-0804">Transcription</keyword>
<evidence type="ECO:0000256" key="2">
    <source>
        <dbReference type="ARBA" id="ARBA00023015"/>
    </source>
</evidence>
<comment type="similarity">
    <text evidence="1">Belongs to the LysR transcriptional regulatory family.</text>
</comment>
<dbReference type="InterPro" id="IPR036390">
    <property type="entry name" value="WH_DNA-bd_sf"/>
</dbReference>
<dbReference type="Pfam" id="PF00126">
    <property type="entry name" value="HTH_1"/>
    <property type="match status" value="1"/>
</dbReference>
<keyword evidence="7" id="KW-1185">Reference proteome</keyword>
<evidence type="ECO:0000313" key="7">
    <source>
        <dbReference type="Proteomes" id="UP000470470"/>
    </source>
</evidence>
<dbReference type="AlphaFoldDB" id="A0A7K3WG89"/>
<dbReference type="EMBL" id="JAAGWK010000022">
    <property type="protein sequence ID" value="NEL55376.1"/>
    <property type="molecule type" value="Genomic_DNA"/>
</dbReference>
<keyword evidence="3" id="KW-0238">DNA-binding</keyword>
<dbReference type="SUPFAM" id="SSF46785">
    <property type="entry name" value="Winged helix' DNA-binding domain"/>
    <property type="match status" value="1"/>
</dbReference>
<sequence>MPLVDPALSYFLAVYGTSSVNEAARRLFVAASAVSRQLARLEREVGAPLFERQATGVVPTAAGHAFAGYARRAVAEASAVVEEVQQRRSTGPVVRLAASDGPGHDLVPRVVAATRQRSPAVRFALTLTAPGAVTQRVRDGACDLGVTFTLAADPDVRVLHAQPAPLVAVVRADSPLAGRASVALTELAGHPLVLPPTSTTNRALVDLAGASAGCVLEPAFVCDTSTAALRFVRDAGGVAVLGRVSLSSAADGLVAVPLDGAELSRRSLQVQAQAGRQLPPVVQRFADDLAQALAATDC</sequence>
<dbReference type="InterPro" id="IPR036388">
    <property type="entry name" value="WH-like_DNA-bd_sf"/>
</dbReference>
<dbReference type="RefSeq" id="WP_152727326.1">
    <property type="nucleotide sequence ID" value="NZ_JAABOZ010000001.1"/>
</dbReference>
<reference evidence="6 7" key="1">
    <citation type="submission" date="2020-02" db="EMBL/GenBank/DDBJ databases">
        <title>The whole genome sequence of CPCC 205119.</title>
        <authorList>
            <person name="Jiang Z."/>
        </authorList>
    </citation>
    <scope>NUCLEOTIDE SEQUENCE [LARGE SCALE GENOMIC DNA]</scope>
    <source>
        <strain evidence="6 7">CPCC 205119</strain>
    </source>
</reference>
<dbReference type="GO" id="GO:0005829">
    <property type="term" value="C:cytosol"/>
    <property type="evidence" value="ECO:0007669"/>
    <property type="project" value="TreeGrafter"/>
</dbReference>
<dbReference type="GO" id="GO:0003700">
    <property type="term" value="F:DNA-binding transcription factor activity"/>
    <property type="evidence" value="ECO:0007669"/>
    <property type="project" value="InterPro"/>
</dbReference>
<dbReference type="Gene3D" id="1.10.10.10">
    <property type="entry name" value="Winged helix-like DNA-binding domain superfamily/Winged helix DNA-binding domain"/>
    <property type="match status" value="1"/>
</dbReference>
<dbReference type="PROSITE" id="PS50931">
    <property type="entry name" value="HTH_LYSR"/>
    <property type="match status" value="1"/>
</dbReference>
<dbReference type="SUPFAM" id="SSF53850">
    <property type="entry name" value="Periplasmic binding protein-like II"/>
    <property type="match status" value="1"/>
</dbReference>
<evidence type="ECO:0000259" key="5">
    <source>
        <dbReference type="PROSITE" id="PS50931"/>
    </source>
</evidence>
<keyword evidence="2" id="KW-0805">Transcription regulation</keyword>
<dbReference type="Gene3D" id="3.40.190.290">
    <property type="match status" value="1"/>
</dbReference>
<evidence type="ECO:0000313" key="6">
    <source>
        <dbReference type="EMBL" id="NEL55376.1"/>
    </source>
</evidence>
<dbReference type="PANTHER" id="PTHR30419">
    <property type="entry name" value="HTH-TYPE TRANSCRIPTIONAL REGULATOR YBHD"/>
    <property type="match status" value="1"/>
</dbReference>
<gene>
    <name evidence="6" type="ORF">G1H19_15405</name>
</gene>
<evidence type="ECO:0000256" key="4">
    <source>
        <dbReference type="ARBA" id="ARBA00023163"/>
    </source>
</evidence>
<evidence type="ECO:0000256" key="3">
    <source>
        <dbReference type="ARBA" id="ARBA00023125"/>
    </source>
</evidence>
<proteinExistence type="inferred from homology"/>
<dbReference type="Pfam" id="PF03466">
    <property type="entry name" value="LysR_substrate"/>
    <property type="match status" value="1"/>
</dbReference>
<dbReference type="InterPro" id="IPR000847">
    <property type="entry name" value="LysR_HTH_N"/>
</dbReference>
<accession>A0A7K3WG89</accession>
<dbReference type="GO" id="GO:0003677">
    <property type="term" value="F:DNA binding"/>
    <property type="evidence" value="ECO:0007669"/>
    <property type="project" value="UniProtKB-KW"/>
</dbReference>
<protein>
    <submittedName>
        <fullName evidence="6">LysR family transcriptional regulator</fullName>
    </submittedName>
</protein>
<dbReference type="Proteomes" id="UP000470470">
    <property type="component" value="Unassembled WGS sequence"/>
</dbReference>
<feature type="domain" description="HTH lysR-type" evidence="5">
    <location>
        <begin position="1"/>
        <end position="60"/>
    </location>
</feature>
<organism evidence="6 7">
    <name type="scientific">Goekera deserti</name>
    <dbReference type="NCBI Taxonomy" id="2497753"/>
    <lineage>
        <taxon>Bacteria</taxon>
        <taxon>Bacillati</taxon>
        <taxon>Actinomycetota</taxon>
        <taxon>Actinomycetes</taxon>
        <taxon>Geodermatophilales</taxon>
        <taxon>Geodermatophilaceae</taxon>
        <taxon>Goekera</taxon>
    </lineage>
</organism>
<evidence type="ECO:0000256" key="1">
    <source>
        <dbReference type="ARBA" id="ARBA00009437"/>
    </source>
</evidence>
<dbReference type="InterPro" id="IPR005119">
    <property type="entry name" value="LysR_subst-bd"/>
</dbReference>